<dbReference type="OrthoDB" id="9807255at2"/>
<comment type="caution">
    <text evidence="3">The sequence shown here is derived from an EMBL/GenBank/DDBJ whole genome shotgun (WGS) entry which is preliminary data.</text>
</comment>
<dbReference type="InterPro" id="IPR036388">
    <property type="entry name" value="WH-like_DNA-bd_sf"/>
</dbReference>
<keyword evidence="4" id="KW-1185">Reference proteome</keyword>
<dbReference type="Gene3D" id="1.10.10.10">
    <property type="entry name" value="Winged helix-like DNA-binding domain superfamily/Winged helix DNA-binding domain"/>
    <property type="match status" value="1"/>
</dbReference>
<evidence type="ECO:0000313" key="4">
    <source>
        <dbReference type="Proteomes" id="UP000317078"/>
    </source>
</evidence>
<dbReference type="InterPro" id="IPR013196">
    <property type="entry name" value="HTH_11"/>
</dbReference>
<gene>
    <name evidence="3" type="ORF">EAH89_09050</name>
</gene>
<dbReference type="InterPro" id="IPR051534">
    <property type="entry name" value="CBASS_pafABC_assoc_protein"/>
</dbReference>
<dbReference type="PANTHER" id="PTHR34580:SF3">
    <property type="entry name" value="PROTEIN PAFB"/>
    <property type="match status" value="1"/>
</dbReference>
<dbReference type="SUPFAM" id="SSF46785">
    <property type="entry name" value="Winged helix' DNA-binding domain"/>
    <property type="match status" value="1"/>
</dbReference>
<evidence type="ECO:0000259" key="1">
    <source>
        <dbReference type="Pfam" id="PF08279"/>
    </source>
</evidence>
<reference evidence="3 4" key="1">
    <citation type="journal article" date="2019" name="Environ. Microbiol.">
        <title>Species interactions and distinct microbial communities in high Arctic permafrost affected cryosols are associated with the CH4 and CO2 gas fluxes.</title>
        <authorList>
            <person name="Altshuler I."/>
            <person name="Hamel J."/>
            <person name="Turney S."/>
            <person name="Magnuson E."/>
            <person name="Levesque R."/>
            <person name="Greer C."/>
            <person name="Whyte L.G."/>
        </authorList>
    </citation>
    <scope>NUCLEOTIDE SEQUENCE [LARGE SCALE GENOMIC DNA]</scope>
    <source>
        <strain evidence="3 4">S9.3B</strain>
    </source>
</reference>
<accession>A0A502G996</accession>
<dbReference type="InterPro" id="IPR036390">
    <property type="entry name" value="WH_DNA-bd_sf"/>
</dbReference>
<protein>
    <submittedName>
        <fullName evidence="3">YafY family transcriptional regulator</fullName>
    </submittedName>
</protein>
<dbReference type="AlphaFoldDB" id="A0A502G996"/>
<name>A0A502G996_9PROT</name>
<organism evidence="3 4">
    <name type="scientific">Muricoccus nepalensis</name>
    <dbReference type="NCBI Taxonomy" id="1854500"/>
    <lineage>
        <taxon>Bacteria</taxon>
        <taxon>Pseudomonadati</taxon>
        <taxon>Pseudomonadota</taxon>
        <taxon>Alphaproteobacteria</taxon>
        <taxon>Acetobacterales</taxon>
        <taxon>Roseomonadaceae</taxon>
        <taxon>Muricoccus</taxon>
    </lineage>
</organism>
<dbReference type="Pfam" id="PF08279">
    <property type="entry name" value="HTH_11"/>
    <property type="match status" value="1"/>
</dbReference>
<evidence type="ECO:0000313" key="3">
    <source>
        <dbReference type="EMBL" id="TPG58201.1"/>
    </source>
</evidence>
<dbReference type="InterPro" id="IPR026881">
    <property type="entry name" value="WYL_dom"/>
</dbReference>
<proteinExistence type="predicted"/>
<dbReference type="EMBL" id="RCZP01000006">
    <property type="protein sequence ID" value="TPG58201.1"/>
    <property type="molecule type" value="Genomic_DNA"/>
</dbReference>
<dbReference type="PANTHER" id="PTHR34580">
    <property type="match status" value="1"/>
</dbReference>
<dbReference type="PROSITE" id="PS52050">
    <property type="entry name" value="WYL"/>
    <property type="match status" value="1"/>
</dbReference>
<dbReference type="Proteomes" id="UP000317078">
    <property type="component" value="Unassembled WGS sequence"/>
</dbReference>
<evidence type="ECO:0000259" key="2">
    <source>
        <dbReference type="Pfam" id="PF13280"/>
    </source>
</evidence>
<feature type="domain" description="WYL" evidence="2">
    <location>
        <begin position="136"/>
        <end position="203"/>
    </location>
</feature>
<dbReference type="Pfam" id="PF13280">
    <property type="entry name" value="WYL"/>
    <property type="match status" value="1"/>
</dbReference>
<feature type="domain" description="Helix-turn-helix type 11" evidence="1">
    <location>
        <begin position="6"/>
        <end position="59"/>
    </location>
</feature>
<sequence>MSRSARLLDLLQALRRRRRPVTAAVLAGELGVSPRTLYRDVATLVAQGAPIEGEAGIGYVLRRGFFLPPLAFTADEVDALILGLRLVARRGDAELEAAARDALAKIEAVLPPEAAEAAEASGLLAGPVTTPGTPTPHLATIRRALAAEARLRLCYRDKAGAATERVVWPVAVGFFEATEVLVAWCETRGDFRHFRLDRIASAEPAGGRAPRRRRVLLADWRASQRIEGS</sequence>